<evidence type="ECO:0000313" key="1">
    <source>
        <dbReference type="EMBL" id="PRQ48248.1"/>
    </source>
</evidence>
<organism evidence="1 2">
    <name type="scientific">Rosa chinensis</name>
    <name type="common">China rose</name>
    <dbReference type="NCBI Taxonomy" id="74649"/>
    <lineage>
        <taxon>Eukaryota</taxon>
        <taxon>Viridiplantae</taxon>
        <taxon>Streptophyta</taxon>
        <taxon>Embryophyta</taxon>
        <taxon>Tracheophyta</taxon>
        <taxon>Spermatophyta</taxon>
        <taxon>Magnoliopsida</taxon>
        <taxon>eudicotyledons</taxon>
        <taxon>Gunneridae</taxon>
        <taxon>Pentapetalae</taxon>
        <taxon>rosids</taxon>
        <taxon>fabids</taxon>
        <taxon>Rosales</taxon>
        <taxon>Rosaceae</taxon>
        <taxon>Rosoideae</taxon>
        <taxon>Rosoideae incertae sedis</taxon>
        <taxon>Rosa</taxon>
    </lineage>
</organism>
<reference evidence="1 2" key="1">
    <citation type="journal article" date="2018" name="Nat. Genet.">
        <title>The Rosa genome provides new insights in the design of modern roses.</title>
        <authorList>
            <person name="Bendahmane M."/>
        </authorList>
    </citation>
    <scope>NUCLEOTIDE SEQUENCE [LARGE SCALE GENOMIC DNA]</scope>
    <source>
        <strain evidence="2">cv. Old Blush</strain>
    </source>
</reference>
<keyword evidence="2" id="KW-1185">Reference proteome</keyword>
<proteinExistence type="predicted"/>
<gene>
    <name evidence="1" type="ORF">RchiOBHm_Chr2g0108581</name>
</gene>
<dbReference type="Proteomes" id="UP000238479">
    <property type="component" value="Chromosome 2"/>
</dbReference>
<sequence length="88" mass="9982">MKSRFCPCFISVARHLSTVSKLPRLSSRHLVCCSALSCLRYFAAQTGGERERDSEGGGTVCWHLQFEFDLPCVNLEVSFYTERGVYLQ</sequence>
<dbReference type="AlphaFoldDB" id="A0A2P6RP84"/>
<comment type="caution">
    <text evidence="1">The sequence shown here is derived from an EMBL/GenBank/DDBJ whole genome shotgun (WGS) entry which is preliminary data.</text>
</comment>
<name>A0A2P6RP84_ROSCH</name>
<protein>
    <submittedName>
        <fullName evidence="1">Uncharacterized protein</fullName>
    </submittedName>
</protein>
<dbReference type="EMBL" id="PDCK01000040">
    <property type="protein sequence ID" value="PRQ48248.1"/>
    <property type="molecule type" value="Genomic_DNA"/>
</dbReference>
<dbReference type="Gramene" id="PRQ48248">
    <property type="protein sequence ID" value="PRQ48248"/>
    <property type="gene ID" value="RchiOBHm_Chr2g0108581"/>
</dbReference>
<evidence type="ECO:0000313" key="2">
    <source>
        <dbReference type="Proteomes" id="UP000238479"/>
    </source>
</evidence>
<accession>A0A2P6RP84</accession>